<evidence type="ECO:0000313" key="1">
    <source>
        <dbReference type="EMBL" id="KAL1611206.1"/>
    </source>
</evidence>
<reference evidence="1 2" key="1">
    <citation type="submission" date="2024-02" db="EMBL/GenBank/DDBJ databases">
        <title>De novo assembly and annotation of 12 fungi associated with fruit tree decline syndrome in Ontario, Canada.</title>
        <authorList>
            <person name="Sulman M."/>
            <person name="Ellouze W."/>
            <person name="Ilyukhin E."/>
        </authorList>
    </citation>
    <scope>NUCLEOTIDE SEQUENCE [LARGE SCALE GENOMIC DNA]</scope>
    <source>
        <strain evidence="1 2">M97-236</strain>
    </source>
</reference>
<name>A0ABR3S3E9_9PLEO</name>
<dbReference type="EMBL" id="JAKIXB020000002">
    <property type="protein sequence ID" value="KAL1611206.1"/>
    <property type="molecule type" value="Genomic_DNA"/>
</dbReference>
<proteinExistence type="predicted"/>
<keyword evidence="2" id="KW-1185">Reference proteome</keyword>
<evidence type="ECO:0000313" key="2">
    <source>
        <dbReference type="Proteomes" id="UP001521222"/>
    </source>
</evidence>
<organism evidence="1 2">
    <name type="scientific">Nothophoma quercina</name>
    <dbReference type="NCBI Taxonomy" id="749835"/>
    <lineage>
        <taxon>Eukaryota</taxon>
        <taxon>Fungi</taxon>
        <taxon>Dikarya</taxon>
        <taxon>Ascomycota</taxon>
        <taxon>Pezizomycotina</taxon>
        <taxon>Dothideomycetes</taxon>
        <taxon>Pleosporomycetidae</taxon>
        <taxon>Pleosporales</taxon>
        <taxon>Pleosporineae</taxon>
        <taxon>Didymellaceae</taxon>
        <taxon>Nothophoma</taxon>
    </lineage>
</organism>
<sequence length="90" mass="10304">MCPRTNTYKKYILCGATGHKLPVGACNKYAYGLHMCLDDPVAPQKFDFRRMENGGIVWDYCRFCKEGKDIEGDYLYGQSWEGTSKYREGG</sequence>
<dbReference type="Proteomes" id="UP001521222">
    <property type="component" value="Unassembled WGS sequence"/>
</dbReference>
<gene>
    <name evidence="1" type="ORF">SLS59_000847</name>
</gene>
<protein>
    <submittedName>
        <fullName evidence="1">Uncharacterized protein</fullName>
    </submittedName>
</protein>
<accession>A0ABR3S3E9</accession>
<comment type="caution">
    <text evidence="1">The sequence shown here is derived from an EMBL/GenBank/DDBJ whole genome shotgun (WGS) entry which is preliminary data.</text>
</comment>